<evidence type="ECO:0000256" key="17">
    <source>
        <dbReference type="ARBA" id="ARBA00039804"/>
    </source>
</evidence>
<evidence type="ECO:0000256" key="10">
    <source>
        <dbReference type="ARBA" id="ARBA00022989"/>
    </source>
</evidence>
<dbReference type="PANTHER" id="PTHR43066">
    <property type="entry name" value="RHOMBOID-RELATED PROTEIN"/>
    <property type="match status" value="1"/>
</dbReference>
<dbReference type="SUPFAM" id="SSF144091">
    <property type="entry name" value="Rhomboid-like"/>
    <property type="match status" value="1"/>
</dbReference>
<evidence type="ECO:0000256" key="16">
    <source>
        <dbReference type="ARBA" id="ARBA00037147"/>
    </source>
</evidence>
<evidence type="ECO:0000256" key="9">
    <source>
        <dbReference type="ARBA" id="ARBA00022801"/>
    </source>
</evidence>
<evidence type="ECO:0000256" key="12">
    <source>
        <dbReference type="ARBA" id="ARBA00023136"/>
    </source>
</evidence>
<keyword evidence="13" id="KW-0010">Activator</keyword>
<gene>
    <name evidence="21" type="ORF">CA7LBN_003818</name>
</gene>
<dbReference type="GO" id="GO:0003712">
    <property type="term" value="F:transcription coregulator activity"/>
    <property type="evidence" value="ECO:0007669"/>
    <property type="project" value="InterPro"/>
</dbReference>
<keyword evidence="12 19" id="KW-0472">Membrane</keyword>
<comment type="function">
    <text evidence="16">Probable rhomboid-type serine protease that catalyzes intramembrane proteolysis.</text>
</comment>
<dbReference type="GO" id="GO:0006508">
    <property type="term" value="P:proteolysis"/>
    <property type="evidence" value="ECO:0007669"/>
    <property type="project" value="UniProtKB-KW"/>
</dbReference>
<feature type="transmembrane region" description="Helical" evidence="19">
    <location>
        <begin position="310"/>
        <end position="329"/>
    </location>
</feature>
<feature type="transmembrane region" description="Helical" evidence="19">
    <location>
        <begin position="223"/>
        <end position="244"/>
    </location>
</feature>
<dbReference type="InterPro" id="IPR011425">
    <property type="entry name" value="Med9"/>
</dbReference>
<dbReference type="EC" id="3.4.21.105" evidence="6"/>
<keyword evidence="8 19" id="KW-0812">Transmembrane</keyword>
<evidence type="ECO:0000256" key="2">
    <source>
        <dbReference type="ARBA" id="ARBA00004123"/>
    </source>
</evidence>
<dbReference type="GO" id="GO:0016020">
    <property type="term" value="C:membrane"/>
    <property type="evidence" value="ECO:0007669"/>
    <property type="project" value="InterPro"/>
</dbReference>
<evidence type="ECO:0000256" key="5">
    <source>
        <dbReference type="ARBA" id="ARBA00009045"/>
    </source>
</evidence>
<evidence type="ECO:0000256" key="15">
    <source>
        <dbReference type="ARBA" id="ARBA00023242"/>
    </source>
</evidence>
<keyword evidence="9" id="KW-0378">Hydrolase</keyword>
<name>A0A8F2W638_CANAR</name>
<dbReference type="PANTHER" id="PTHR43066:SF1">
    <property type="entry name" value="RHOMBOID PROTEIN 2"/>
    <property type="match status" value="1"/>
</dbReference>
<comment type="similarity">
    <text evidence="4">Belongs to the Mediator complex subunit 9 family.</text>
</comment>
<dbReference type="GO" id="GO:0005794">
    <property type="term" value="C:Golgi apparatus"/>
    <property type="evidence" value="ECO:0007669"/>
    <property type="project" value="UniProtKB-SubCell"/>
</dbReference>
<organism evidence="21">
    <name type="scientific">Candidozyma auris</name>
    <name type="common">Yeast</name>
    <name type="synonym">Candida auris</name>
    <dbReference type="NCBI Taxonomy" id="498019"/>
    <lineage>
        <taxon>Eukaryota</taxon>
        <taxon>Fungi</taxon>
        <taxon>Dikarya</taxon>
        <taxon>Ascomycota</taxon>
        <taxon>Saccharomycotina</taxon>
        <taxon>Pichiomycetes</taxon>
        <taxon>Metschnikowiaceae</taxon>
        <taxon>Candidozyma</taxon>
    </lineage>
</organism>
<evidence type="ECO:0000256" key="14">
    <source>
        <dbReference type="ARBA" id="ARBA00023163"/>
    </source>
</evidence>
<dbReference type="GO" id="GO:0016592">
    <property type="term" value="C:mediator complex"/>
    <property type="evidence" value="ECO:0007669"/>
    <property type="project" value="InterPro"/>
</dbReference>
<dbReference type="AlphaFoldDB" id="A0A8F2W638"/>
<evidence type="ECO:0000259" key="20">
    <source>
        <dbReference type="Pfam" id="PF01694"/>
    </source>
</evidence>
<dbReference type="GO" id="GO:0004252">
    <property type="term" value="F:serine-type endopeptidase activity"/>
    <property type="evidence" value="ECO:0007669"/>
    <property type="project" value="InterPro"/>
</dbReference>
<dbReference type="Pfam" id="PF07544">
    <property type="entry name" value="Med9"/>
    <property type="match status" value="1"/>
</dbReference>
<dbReference type="InterPro" id="IPR035952">
    <property type="entry name" value="Rhomboid-like_sf"/>
</dbReference>
<comment type="subcellular location">
    <subcellularLocation>
        <location evidence="3">Golgi apparatus</location>
        <location evidence="3">cis-Golgi network membrane</location>
        <topology evidence="3">Multi-pass membrane protein</topology>
    </subcellularLocation>
    <subcellularLocation>
        <location evidence="2">Nucleus</location>
    </subcellularLocation>
</comment>
<evidence type="ECO:0000313" key="21">
    <source>
        <dbReference type="EMBL" id="QWW24961.1"/>
    </source>
</evidence>
<keyword evidence="15" id="KW-0539">Nucleus</keyword>
<feature type="transmembrane region" description="Helical" evidence="19">
    <location>
        <begin position="146"/>
        <end position="166"/>
    </location>
</feature>
<comment type="similarity">
    <text evidence="5">Belongs to the peptidase S54 family.</text>
</comment>
<sequence length="398" mass="44561">MSSEKESANGKIQDIDMKDAHEVEESALDKVEAIELLPNLFTLLQQLEKGELQPKDFDNHAGTIRMKLNNMRKLLQGIDGICEPIEDRLAEIEAIRESDVVGEGISTLSRTRAIFLRRLPTTHNTHSAIMAPLHLHLPNTEALDNLPAFTVGFTIFAVGFFGFYPRDSDAVVLEPHAPLNLNLNAISFYIFPHLNVLHLLLNLVALAPLLARYEKTHGTIYTGVTMNLLAVVAALQYCFLGLFLYPTQHVAGLSGEFFSFLTFYCYKEHFNRPSLHTFRVGGNEFPIPTLYFPLLYSCVIAFLFPNSSFFGHLAGVSAGYLLAAGKINFMFPPSKVIQWIESKINPVIDVLHNIVVWTKEEEAVNERTVGYKPLLSTDIEQADATTATYEGFERRLGT</sequence>
<accession>A0A8F2W638</accession>
<evidence type="ECO:0000256" key="6">
    <source>
        <dbReference type="ARBA" id="ARBA00013039"/>
    </source>
</evidence>
<dbReference type="Proteomes" id="UP000825438">
    <property type="component" value="Chromosome IV"/>
</dbReference>
<feature type="domain" description="Peptidase S54 rhomboid" evidence="20">
    <location>
        <begin position="186"/>
        <end position="324"/>
    </location>
</feature>
<dbReference type="InterPro" id="IPR022764">
    <property type="entry name" value="Peptidase_S54_rhomboid_dom"/>
</dbReference>
<reference evidence="21" key="1">
    <citation type="submission" date="2021-06" db="EMBL/GenBank/DDBJ databases">
        <title>Candida auris outbreak in lebanese hospital.</title>
        <authorList>
            <person name="Finianos M."/>
        </authorList>
    </citation>
    <scope>NUCLEOTIDE SEQUENCE</scope>
    <source>
        <strain evidence="21">CA7LBN</strain>
    </source>
</reference>
<keyword evidence="11" id="KW-0805">Transcription regulation</keyword>
<evidence type="ECO:0000256" key="13">
    <source>
        <dbReference type="ARBA" id="ARBA00023159"/>
    </source>
</evidence>
<evidence type="ECO:0000256" key="1">
    <source>
        <dbReference type="ARBA" id="ARBA00000156"/>
    </source>
</evidence>
<evidence type="ECO:0000256" key="3">
    <source>
        <dbReference type="ARBA" id="ARBA00004257"/>
    </source>
</evidence>
<dbReference type="GO" id="GO:0006357">
    <property type="term" value="P:regulation of transcription by RNA polymerase II"/>
    <property type="evidence" value="ECO:0007669"/>
    <property type="project" value="InterPro"/>
</dbReference>
<keyword evidence="10 19" id="KW-1133">Transmembrane helix</keyword>
<comment type="catalytic activity">
    <reaction evidence="1">
        <text>Cleaves type-1 transmembrane domains using a catalytic dyad composed of serine and histidine that are contributed by different transmembrane domains.</text>
        <dbReference type="EC" id="3.4.21.105"/>
    </reaction>
</comment>
<keyword evidence="7" id="KW-0645">Protease</keyword>
<evidence type="ECO:0000256" key="4">
    <source>
        <dbReference type="ARBA" id="ARBA00008089"/>
    </source>
</evidence>
<evidence type="ECO:0000256" key="18">
    <source>
        <dbReference type="ARBA" id="ARBA00042081"/>
    </source>
</evidence>
<feature type="transmembrane region" description="Helical" evidence="19">
    <location>
        <begin position="186"/>
        <end position="211"/>
    </location>
</feature>
<dbReference type="Pfam" id="PF01694">
    <property type="entry name" value="Rhomboid"/>
    <property type="match status" value="1"/>
</dbReference>
<evidence type="ECO:0000256" key="11">
    <source>
        <dbReference type="ARBA" id="ARBA00023015"/>
    </source>
</evidence>
<dbReference type="EMBL" id="CP076752">
    <property type="protein sequence ID" value="QWW24961.1"/>
    <property type="molecule type" value="Genomic_DNA"/>
</dbReference>
<dbReference type="Gene3D" id="1.20.1540.10">
    <property type="entry name" value="Rhomboid-like"/>
    <property type="match status" value="1"/>
</dbReference>
<evidence type="ECO:0000256" key="19">
    <source>
        <dbReference type="SAM" id="Phobius"/>
    </source>
</evidence>
<evidence type="ECO:0000256" key="7">
    <source>
        <dbReference type="ARBA" id="ARBA00022670"/>
    </source>
</evidence>
<evidence type="ECO:0000256" key="8">
    <source>
        <dbReference type="ARBA" id="ARBA00022692"/>
    </source>
</evidence>
<keyword evidence="14" id="KW-0804">Transcription</keyword>
<proteinExistence type="inferred from homology"/>
<protein>
    <recommendedName>
        <fullName evidence="17">Rhomboid-type serine protease 2</fullName>
        <ecNumber evidence="6">3.4.21.105</ecNumber>
    </recommendedName>
    <alternativeName>
        <fullName evidence="18">Rhomboid protein 2</fullName>
    </alternativeName>
</protein>